<feature type="domain" description="Alpha-carbonic anhydrase" evidence="9">
    <location>
        <begin position="230"/>
        <end position="500"/>
    </location>
</feature>
<keyword evidence="11" id="KW-1185">Reference proteome</keyword>
<dbReference type="Proteomes" id="UP001164746">
    <property type="component" value="Chromosome 15"/>
</dbReference>
<evidence type="ECO:0000256" key="3">
    <source>
        <dbReference type="ARBA" id="ARBA00012925"/>
    </source>
</evidence>
<dbReference type="EMBL" id="CP111026">
    <property type="protein sequence ID" value="WAR27300.1"/>
    <property type="molecule type" value="Genomic_DNA"/>
</dbReference>
<organism evidence="10 11">
    <name type="scientific">Mya arenaria</name>
    <name type="common">Soft-shell clam</name>
    <dbReference type="NCBI Taxonomy" id="6604"/>
    <lineage>
        <taxon>Eukaryota</taxon>
        <taxon>Metazoa</taxon>
        <taxon>Spiralia</taxon>
        <taxon>Lophotrochozoa</taxon>
        <taxon>Mollusca</taxon>
        <taxon>Bivalvia</taxon>
        <taxon>Autobranchia</taxon>
        <taxon>Heteroconchia</taxon>
        <taxon>Euheterodonta</taxon>
        <taxon>Imparidentia</taxon>
        <taxon>Neoheterodontei</taxon>
        <taxon>Myida</taxon>
        <taxon>Myoidea</taxon>
        <taxon>Myidae</taxon>
        <taxon>Mya</taxon>
    </lineage>
</organism>
<evidence type="ECO:0000256" key="5">
    <source>
        <dbReference type="ARBA" id="ARBA00022723"/>
    </source>
</evidence>
<evidence type="ECO:0000256" key="2">
    <source>
        <dbReference type="ARBA" id="ARBA00010718"/>
    </source>
</evidence>
<comment type="similarity">
    <text evidence="2">Belongs to the alpha-carbonic anhydrase family.</text>
</comment>
<dbReference type="CDD" id="cd00326">
    <property type="entry name" value="alpha_CA"/>
    <property type="match status" value="1"/>
</dbReference>
<feature type="domain" description="Alpha-carbonic anhydrase" evidence="9">
    <location>
        <begin position="1"/>
        <end position="229"/>
    </location>
</feature>
<evidence type="ECO:0000256" key="4">
    <source>
        <dbReference type="ARBA" id="ARBA00022525"/>
    </source>
</evidence>
<evidence type="ECO:0000256" key="7">
    <source>
        <dbReference type="ARBA" id="ARBA00023239"/>
    </source>
</evidence>
<keyword evidence="5" id="KW-0479">Metal-binding</keyword>
<evidence type="ECO:0000256" key="8">
    <source>
        <dbReference type="ARBA" id="ARBA00048348"/>
    </source>
</evidence>
<keyword evidence="6" id="KW-0862">Zinc</keyword>
<dbReference type="EC" id="4.2.1.1" evidence="3"/>
<dbReference type="Pfam" id="PF00194">
    <property type="entry name" value="Carb_anhydrase"/>
    <property type="match status" value="3"/>
</dbReference>
<comment type="catalytic activity">
    <reaction evidence="8">
        <text>hydrogencarbonate + H(+) = CO2 + H2O</text>
        <dbReference type="Rhea" id="RHEA:10748"/>
        <dbReference type="ChEBI" id="CHEBI:15377"/>
        <dbReference type="ChEBI" id="CHEBI:15378"/>
        <dbReference type="ChEBI" id="CHEBI:16526"/>
        <dbReference type="ChEBI" id="CHEBI:17544"/>
        <dbReference type="EC" id="4.2.1.1"/>
    </reaction>
</comment>
<evidence type="ECO:0000256" key="1">
    <source>
        <dbReference type="ARBA" id="ARBA00004613"/>
    </source>
</evidence>
<evidence type="ECO:0000259" key="9">
    <source>
        <dbReference type="PROSITE" id="PS51144"/>
    </source>
</evidence>
<dbReference type="InterPro" id="IPR036398">
    <property type="entry name" value="CA_dom_sf"/>
</dbReference>
<evidence type="ECO:0000313" key="10">
    <source>
        <dbReference type="EMBL" id="WAR27300.1"/>
    </source>
</evidence>
<dbReference type="Gene3D" id="3.10.200.10">
    <property type="entry name" value="Alpha carbonic anhydrase"/>
    <property type="match status" value="3"/>
</dbReference>
<comment type="subcellular location">
    <subcellularLocation>
        <location evidence="1">Secreted</location>
    </subcellularLocation>
</comment>
<protein>
    <recommendedName>
        <fullName evidence="3">carbonic anhydrase</fullName>
        <ecNumber evidence="3">4.2.1.1</ecNumber>
    </recommendedName>
</protein>
<dbReference type="PROSITE" id="PS51144">
    <property type="entry name" value="ALPHA_CA_2"/>
    <property type="match status" value="2"/>
</dbReference>
<evidence type="ECO:0000313" key="11">
    <source>
        <dbReference type="Proteomes" id="UP001164746"/>
    </source>
</evidence>
<name>A0ABY7FZA9_MYAAR</name>
<evidence type="ECO:0000256" key="6">
    <source>
        <dbReference type="ARBA" id="ARBA00022833"/>
    </source>
</evidence>
<reference evidence="10" key="1">
    <citation type="submission" date="2022-11" db="EMBL/GenBank/DDBJ databases">
        <title>Centuries of genome instability and evolution in soft-shell clam transmissible cancer (bioRxiv).</title>
        <authorList>
            <person name="Hart S.F.M."/>
            <person name="Yonemitsu M.A."/>
            <person name="Giersch R.M."/>
            <person name="Beal B.F."/>
            <person name="Arriagada G."/>
            <person name="Davis B.W."/>
            <person name="Ostrander E.A."/>
            <person name="Goff S.P."/>
            <person name="Metzger M.J."/>
        </authorList>
    </citation>
    <scope>NUCLEOTIDE SEQUENCE</scope>
    <source>
        <strain evidence="10">MELC-2E11</strain>
        <tissue evidence="10">Siphon/mantle</tissue>
    </source>
</reference>
<dbReference type="SUPFAM" id="SSF51069">
    <property type="entry name" value="Carbonic anhydrase"/>
    <property type="match status" value="2"/>
</dbReference>
<dbReference type="InterPro" id="IPR001148">
    <property type="entry name" value="CA_dom"/>
</dbReference>
<keyword evidence="7" id="KW-0456">Lyase</keyword>
<proteinExistence type="inferred from homology"/>
<dbReference type="InterPro" id="IPR023561">
    <property type="entry name" value="Carbonic_anhydrase_a-class"/>
</dbReference>
<gene>
    <name evidence="10" type="ORF">MAR_013004</name>
</gene>
<keyword evidence="4" id="KW-0964">Secreted</keyword>
<accession>A0ABY7FZA9</accession>
<dbReference type="PANTHER" id="PTHR18952">
    <property type="entry name" value="CARBONIC ANHYDRASE"/>
    <property type="match status" value="1"/>
</dbReference>
<dbReference type="PANTHER" id="PTHR18952:SF265">
    <property type="entry name" value="CARBONIC ANHYDRASE"/>
    <property type="match status" value="1"/>
</dbReference>
<dbReference type="SMART" id="SM01057">
    <property type="entry name" value="Carb_anhydrase"/>
    <property type="match status" value="2"/>
</dbReference>
<feature type="non-terminal residue" evidence="10">
    <location>
        <position position="526"/>
    </location>
</feature>
<sequence length="526" mass="57835">SYSGSTGPSYWAGLYSDDYCDGSNQSPIDIPAAADMTYDADLTTAFTFTGYSSMAASSINVTNNGHTVQMSISDAQVGNTYMTGGGLDGQYNALQLHFHWGPNDDEGSEHTFRGYQFPLEIDDHDQDNSAIAPLITKLADIPYNGDESVLDLDFSELMPTNSTEFYRYNGSLTTPNCNEAVVWTVFEHKNYISSTQMAVFRTLYENAQGSTNSLMTTNYRPVQSLGSRTVTKSYNTGADTWGLYYTDCALTSQSPINIPSPNSMTYDSSLQLDTLMFNNYEVDFTGEIHNNGHTVQVDIPSSADLHLTGGNLGSTYKAAQLHWHWGADDTTGSEHTYQSKQYPLEVHIVHYKTSYGSLASAVSQSDGLAVVGFFYKIDADDNANYSTLISALSDVQYKSDTTYNVSMNVRDLTNSELPIDGMTGTNLTYFRYQGSLTTPSCSEVVTWTVMLDTIKISSTQLANFREVSHIKSGAIGTYDKIDKNYRPVQALNGRTVYKSANISASGRIMAALPTIIFMLLVCMTFL</sequence>